<sequence>MGKFWIYVITQMKRALRLLPLAVISSILILLGLGLTAFMLFKPDEMAQGKKKIEVAVVGNTEESYLGFGIGMLNNLDSSRVSINFSYMSEDEAKDKLLKGEVSGYIVIDDDFIEALGRGENIPIKYVTQKDGGLIEMVARDTAGVISSIIVNSEKAIYAMQAYMNINGREDEIAAHTKNMNNNFLSIVLSRKNIYDVNIADGLRGASTLEYYSSGLMIFFTFLLGIGSGLFLVKTDKALYRLLYIRGHNAVSQVLGEYIAFSMILMVSVFTIFLSISVVILSAHIDINASYENFSISAIEFVVRFIPVIFMLSAFIFLIYELAGDIISSVIAVFITAISLAYISGCLYPADFFPKAVRNISALLPLGAALRYMLGAFADSNKSVLYTVVLFIYILAFLILSFILRKQRLEKNF</sequence>
<dbReference type="GO" id="GO:0005886">
    <property type="term" value="C:plasma membrane"/>
    <property type="evidence" value="ECO:0007669"/>
    <property type="project" value="UniProtKB-SubCell"/>
</dbReference>
<dbReference type="HOGENOM" id="CLU_665293_0_0_9"/>
<evidence type="ECO:0000313" key="8">
    <source>
        <dbReference type="EMBL" id="EHI55345.1"/>
    </source>
</evidence>
<keyword evidence="9" id="KW-1185">Reference proteome</keyword>
<dbReference type="Gene3D" id="3.40.1710.10">
    <property type="entry name" value="abc type-2 transporter like domain"/>
    <property type="match status" value="1"/>
</dbReference>
<evidence type="ECO:0000259" key="7">
    <source>
        <dbReference type="Pfam" id="PF12698"/>
    </source>
</evidence>
<evidence type="ECO:0000256" key="2">
    <source>
        <dbReference type="ARBA" id="ARBA00022475"/>
    </source>
</evidence>
<keyword evidence="3 6" id="KW-0812">Transmembrane</keyword>
<feature type="transmembrane region" description="Helical" evidence="6">
    <location>
        <begin position="360"/>
        <end position="378"/>
    </location>
</feature>
<reference evidence="8 9" key="1">
    <citation type="submission" date="2011-08" db="EMBL/GenBank/DDBJ databases">
        <title>The Genome Sequence of Johnsonella ignava ATCC 51276.</title>
        <authorList>
            <consortium name="The Broad Institute Genome Sequencing Platform"/>
            <person name="Earl A."/>
            <person name="Ward D."/>
            <person name="Feldgarden M."/>
            <person name="Gevers D."/>
            <person name="Izard J."/>
            <person name="Blanton J.M."/>
            <person name="Baranova O.V."/>
            <person name="Dewhirst F.E."/>
            <person name="Young S.K."/>
            <person name="Zeng Q."/>
            <person name="Gargeya S."/>
            <person name="Fitzgerald M."/>
            <person name="Haas B."/>
            <person name="Abouelleil A."/>
            <person name="Alvarado L."/>
            <person name="Arachchi H.M."/>
            <person name="Berlin A."/>
            <person name="Brown A."/>
            <person name="Chapman S.B."/>
            <person name="Chen Z."/>
            <person name="Dunbar C."/>
            <person name="Freedman E."/>
            <person name="Gearin G."/>
            <person name="Gellesch M."/>
            <person name="Goldberg J."/>
            <person name="Griggs A."/>
            <person name="Gujja S."/>
            <person name="Heiman D."/>
            <person name="Howarth C."/>
            <person name="Larson L."/>
            <person name="Lui A."/>
            <person name="MacDonald P.J.P."/>
            <person name="Montmayeur A."/>
            <person name="Murphy C."/>
            <person name="Neiman D."/>
            <person name="Pearson M."/>
            <person name="Priest M."/>
            <person name="Roberts A."/>
            <person name="Saif S."/>
            <person name="Shea T."/>
            <person name="Shenoy N."/>
            <person name="Sisk P."/>
            <person name="Stolte C."/>
            <person name="Sykes S."/>
            <person name="Wortman J."/>
            <person name="Nusbaum C."/>
            <person name="Birren B."/>
        </authorList>
    </citation>
    <scope>NUCLEOTIDE SEQUENCE [LARGE SCALE GENOMIC DNA]</scope>
    <source>
        <strain evidence="8 9">ATCC 51276</strain>
    </source>
</reference>
<evidence type="ECO:0000256" key="5">
    <source>
        <dbReference type="ARBA" id="ARBA00023136"/>
    </source>
</evidence>
<organism evidence="8 9">
    <name type="scientific">Johnsonella ignava ATCC 51276</name>
    <dbReference type="NCBI Taxonomy" id="679200"/>
    <lineage>
        <taxon>Bacteria</taxon>
        <taxon>Bacillati</taxon>
        <taxon>Bacillota</taxon>
        <taxon>Clostridia</taxon>
        <taxon>Lachnospirales</taxon>
        <taxon>Lachnospiraceae</taxon>
        <taxon>Johnsonella</taxon>
    </lineage>
</organism>
<comment type="caution">
    <text evidence="8">The sequence shown here is derived from an EMBL/GenBank/DDBJ whole genome shotgun (WGS) entry which is preliminary data.</text>
</comment>
<feature type="transmembrane region" description="Helical" evidence="6">
    <location>
        <begin position="211"/>
        <end position="233"/>
    </location>
</feature>
<feature type="transmembrane region" description="Helical" evidence="6">
    <location>
        <begin position="258"/>
        <end position="281"/>
    </location>
</feature>
<feature type="domain" description="ABC-2 type transporter transmembrane" evidence="7">
    <location>
        <begin position="24"/>
        <end position="402"/>
    </location>
</feature>
<feature type="transmembrane region" description="Helical" evidence="6">
    <location>
        <begin position="384"/>
        <end position="404"/>
    </location>
</feature>
<keyword evidence="2" id="KW-1003">Cell membrane</keyword>
<evidence type="ECO:0000256" key="3">
    <source>
        <dbReference type="ARBA" id="ARBA00022692"/>
    </source>
</evidence>
<dbReference type="EMBL" id="ACZL01000023">
    <property type="protein sequence ID" value="EHI55345.1"/>
    <property type="molecule type" value="Genomic_DNA"/>
</dbReference>
<accession>G5GIU1</accession>
<dbReference type="Pfam" id="PF12698">
    <property type="entry name" value="ABC2_membrane_3"/>
    <property type="match status" value="1"/>
</dbReference>
<dbReference type="InterPro" id="IPR013525">
    <property type="entry name" value="ABC2_TM"/>
</dbReference>
<dbReference type="Proteomes" id="UP000003011">
    <property type="component" value="Unassembled WGS sequence"/>
</dbReference>
<evidence type="ECO:0000256" key="4">
    <source>
        <dbReference type="ARBA" id="ARBA00022989"/>
    </source>
</evidence>
<feature type="transmembrane region" description="Helical" evidence="6">
    <location>
        <begin position="20"/>
        <end position="41"/>
    </location>
</feature>
<proteinExistence type="predicted"/>
<evidence type="ECO:0000256" key="1">
    <source>
        <dbReference type="ARBA" id="ARBA00004651"/>
    </source>
</evidence>
<feature type="transmembrane region" description="Helical" evidence="6">
    <location>
        <begin position="301"/>
        <end position="320"/>
    </location>
</feature>
<dbReference type="OrthoDB" id="2021197at2"/>
<protein>
    <recommendedName>
        <fullName evidence="7">ABC-2 type transporter transmembrane domain-containing protein</fullName>
    </recommendedName>
</protein>
<dbReference type="GO" id="GO:0140359">
    <property type="term" value="F:ABC-type transporter activity"/>
    <property type="evidence" value="ECO:0007669"/>
    <property type="project" value="InterPro"/>
</dbReference>
<evidence type="ECO:0000256" key="6">
    <source>
        <dbReference type="SAM" id="Phobius"/>
    </source>
</evidence>
<dbReference type="PANTHER" id="PTHR30294">
    <property type="entry name" value="MEMBRANE COMPONENT OF ABC TRANSPORTER YHHJ-RELATED"/>
    <property type="match status" value="1"/>
</dbReference>
<keyword evidence="4 6" id="KW-1133">Transmembrane helix</keyword>
<dbReference type="STRING" id="679200.HMPREF9333_01481"/>
<gene>
    <name evidence="8" type="ORF">HMPREF9333_01481</name>
</gene>
<feature type="transmembrane region" description="Helical" evidence="6">
    <location>
        <begin position="326"/>
        <end position="348"/>
    </location>
</feature>
<dbReference type="eggNOG" id="ENOG5030WYQ">
    <property type="taxonomic scope" value="Bacteria"/>
</dbReference>
<dbReference type="PANTHER" id="PTHR30294:SF29">
    <property type="entry name" value="MULTIDRUG ABC TRANSPORTER PERMEASE YBHS-RELATED"/>
    <property type="match status" value="1"/>
</dbReference>
<dbReference type="InterPro" id="IPR051449">
    <property type="entry name" value="ABC-2_transporter_component"/>
</dbReference>
<dbReference type="AlphaFoldDB" id="G5GIU1"/>
<dbReference type="RefSeq" id="WP_005541154.1">
    <property type="nucleotide sequence ID" value="NZ_JH378833.1"/>
</dbReference>
<comment type="subcellular location">
    <subcellularLocation>
        <location evidence="1">Cell membrane</location>
        <topology evidence="1">Multi-pass membrane protein</topology>
    </subcellularLocation>
</comment>
<keyword evidence="5 6" id="KW-0472">Membrane</keyword>
<evidence type="ECO:0000313" key="9">
    <source>
        <dbReference type="Proteomes" id="UP000003011"/>
    </source>
</evidence>
<name>G5GIU1_9FIRM</name>